<sequence length="309" mass="33858">MSLQNARSPLSLPPFIERRLDEAVLRLTRPADAGTIDFSVPAGEAALIAPDSISWKIFRNPVALFCGGVAAVILELAEPSVRTGVWEHSSFRRDPVRRLQRTGQAAMVTVYGPRSVSERMIAGVVRMHEHVSGETPGGVPYRANDVALLDWVQATATFGFATAYSRYVRPLDDAALSRVFAEARASAQLYGAAGAPGSVEEWRAMLDGMRGRLEPSPIVFEFLELMRTSPALPGPLRPLQRLMVRGAVELVPAWVRERLGLSDRDRASRAELAVLRRLGRSADRVLLPSSPAVQSCRRLGVPTTVLTRW</sequence>
<dbReference type="RefSeq" id="WP_111352458.1">
    <property type="nucleotide sequence ID" value="NZ_QHHQ01000013.1"/>
</dbReference>
<dbReference type="Pfam" id="PF09995">
    <property type="entry name" value="MPAB_Lcp_cat"/>
    <property type="match status" value="1"/>
</dbReference>
<dbReference type="InterPro" id="IPR018713">
    <property type="entry name" value="MPAB/Lcp_cat_dom"/>
</dbReference>
<feature type="domain" description="ER-bound oxygenase mpaB/mpaB'/Rubber oxygenase catalytic" evidence="1">
    <location>
        <begin position="55"/>
        <end position="278"/>
    </location>
</feature>
<evidence type="ECO:0000259" key="1">
    <source>
        <dbReference type="Pfam" id="PF09995"/>
    </source>
</evidence>
<dbReference type="Proteomes" id="UP000249590">
    <property type="component" value="Unassembled WGS sequence"/>
</dbReference>
<evidence type="ECO:0000313" key="2">
    <source>
        <dbReference type="EMBL" id="RAH96326.1"/>
    </source>
</evidence>
<accession>A0A8B2NK75</accession>
<dbReference type="PANTHER" id="PTHR36151">
    <property type="entry name" value="BLR2777 PROTEIN"/>
    <property type="match status" value="1"/>
</dbReference>
<name>A0A8B2NK75_9HYPH</name>
<proteinExistence type="predicted"/>
<dbReference type="GO" id="GO:0016301">
    <property type="term" value="F:kinase activity"/>
    <property type="evidence" value="ECO:0007669"/>
    <property type="project" value="UniProtKB-KW"/>
</dbReference>
<keyword evidence="3" id="KW-1185">Reference proteome</keyword>
<dbReference type="GO" id="GO:0016491">
    <property type="term" value="F:oxidoreductase activity"/>
    <property type="evidence" value="ECO:0007669"/>
    <property type="project" value="InterPro"/>
</dbReference>
<dbReference type="PANTHER" id="PTHR36151:SF3">
    <property type="entry name" value="ER-BOUND OXYGENASE MPAB_MPAB'_RUBBER OXYGENASE CATALYTIC DOMAIN-CONTAINING PROTEIN"/>
    <property type="match status" value="1"/>
</dbReference>
<dbReference type="EMBL" id="QHHQ01000013">
    <property type="protein sequence ID" value="RAH96326.1"/>
    <property type="molecule type" value="Genomic_DNA"/>
</dbReference>
<protein>
    <submittedName>
        <fullName evidence="2">Histidine kinase</fullName>
    </submittedName>
</protein>
<keyword evidence="2" id="KW-0418">Kinase</keyword>
<reference evidence="2 3" key="1">
    <citation type="submission" date="2018-05" db="EMBL/GenBank/DDBJ databases">
        <title>Acuticoccus sediminis sp. nov., isolated from deep-sea sediment of Indian Ocean.</title>
        <authorList>
            <person name="Liu X."/>
            <person name="Lai Q."/>
            <person name="Du Y."/>
            <person name="Sun F."/>
            <person name="Zhang X."/>
            <person name="Wang S."/>
            <person name="Shao Z."/>
        </authorList>
    </citation>
    <scope>NUCLEOTIDE SEQUENCE [LARGE SCALE GENOMIC DNA]</scope>
    <source>
        <strain evidence="2 3">PTG4-2</strain>
    </source>
</reference>
<dbReference type="OrthoDB" id="108890at2"/>
<gene>
    <name evidence="2" type="ORF">DLJ53_32230</name>
</gene>
<dbReference type="AlphaFoldDB" id="A0A8B2NK75"/>
<keyword evidence="2" id="KW-0808">Transferase</keyword>
<evidence type="ECO:0000313" key="3">
    <source>
        <dbReference type="Proteomes" id="UP000249590"/>
    </source>
</evidence>
<comment type="caution">
    <text evidence="2">The sequence shown here is derived from an EMBL/GenBank/DDBJ whole genome shotgun (WGS) entry which is preliminary data.</text>
</comment>
<organism evidence="2 3">
    <name type="scientific">Acuticoccus sediminis</name>
    <dbReference type="NCBI Taxonomy" id="2184697"/>
    <lineage>
        <taxon>Bacteria</taxon>
        <taxon>Pseudomonadati</taxon>
        <taxon>Pseudomonadota</taxon>
        <taxon>Alphaproteobacteria</taxon>
        <taxon>Hyphomicrobiales</taxon>
        <taxon>Amorphaceae</taxon>
        <taxon>Acuticoccus</taxon>
    </lineage>
</organism>